<dbReference type="KEGG" id="aviv:LF296_12115"/>
<organism evidence="2 3">
    <name type="scientific">Acinetobacter vivianii</name>
    <dbReference type="NCBI Taxonomy" id="1776742"/>
    <lineage>
        <taxon>Bacteria</taxon>
        <taxon>Pseudomonadati</taxon>
        <taxon>Pseudomonadota</taxon>
        <taxon>Gammaproteobacteria</taxon>
        <taxon>Moraxellales</taxon>
        <taxon>Moraxellaceae</taxon>
        <taxon>Acinetobacter</taxon>
    </lineage>
</organism>
<reference evidence="2" key="1">
    <citation type="journal article" date="2022" name="Front Environ Sci">
        <title>Complete genome sequence analysis of a novel alkane-degrading bacterial strain, Acinetobacter vivianii KJ-1, and its diesel degradation ability.</title>
        <authorList>
            <person name="Zhang Y."/>
            <person name="Song F."/>
            <person name="Wang J."/>
            <person name="Zhao Q."/>
            <person name="Zheng L."/>
            <person name="Wang Z."/>
            <person name="Zhang X."/>
            <person name="Gao Y."/>
            <person name="Chen G."/>
            <person name="Huang Y."/>
        </authorList>
    </citation>
    <scope>NUCLEOTIDE SEQUENCE</scope>
    <source>
        <strain evidence="2">KJ-1</strain>
    </source>
</reference>
<evidence type="ECO:0000313" key="2">
    <source>
        <dbReference type="EMBL" id="WDZ50068.1"/>
    </source>
</evidence>
<keyword evidence="1" id="KW-0732">Signal</keyword>
<reference evidence="2" key="2">
    <citation type="submission" date="2023-02" db="EMBL/GenBank/DDBJ databases">
        <authorList>
            <person name="Huang Y."/>
            <person name="Zhang Y."/>
            <person name="Zhang T."/>
            <person name="Wang J."/>
        </authorList>
    </citation>
    <scope>NUCLEOTIDE SEQUENCE</scope>
    <source>
        <strain evidence="2">KJ-1</strain>
    </source>
</reference>
<gene>
    <name evidence="2" type="ORF">LF296_12115</name>
</gene>
<evidence type="ECO:0008006" key="4">
    <source>
        <dbReference type="Google" id="ProtNLM"/>
    </source>
</evidence>
<dbReference type="AlphaFoldDB" id="A0AAJ6NGM2"/>
<dbReference type="Proteomes" id="UP001199528">
    <property type="component" value="Chromosome"/>
</dbReference>
<dbReference type="RefSeq" id="WP_272654491.1">
    <property type="nucleotide sequence ID" value="NZ_CP085083.1"/>
</dbReference>
<sequence>MKKTLCSVVIFIISTVTFAADASAKLQNLEPVPAAQIFTDKSKKSLIKQSVKKANINEEVDTQALKLGGIHRREDAREYLELRNDVEKEPQLQPIEKAKVKNTTEEVASK</sequence>
<name>A0AAJ6NGM2_9GAMM</name>
<feature type="signal peptide" evidence="1">
    <location>
        <begin position="1"/>
        <end position="19"/>
    </location>
</feature>
<feature type="chain" id="PRO_5042600492" description="DUF4148 domain-containing protein" evidence="1">
    <location>
        <begin position="20"/>
        <end position="110"/>
    </location>
</feature>
<evidence type="ECO:0000313" key="3">
    <source>
        <dbReference type="Proteomes" id="UP001199528"/>
    </source>
</evidence>
<protein>
    <recommendedName>
        <fullName evidence="4">DUF4148 domain-containing protein</fullName>
    </recommendedName>
</protein>
<evidence type="ECO:0000256" key="1">
    <source>
        <dbReference type="SAM" id="SignalP"/>
    </source>
</evidence>
<proteinExistence type="predicted"/>
<dbReference type="EMBL" id="CP085083">
    <property type="protein sequence ID" value="WDZ50068.1"/>
    <property type="molecule type" value="Genomic_DNA"/>
</dbReference>
<accession>A0AAJ6NGM2</accession>